<evidence type="ECO:0000313" key="3">
    <source>
        <dbReference type="EMBL" id="ADE32234.1"/>
    </source>
</evidence>
<dbReference type="GO" id="GO:0005829">
    <property type="term" value="C:cytosol"/>
    <property type="evidence" value="ECO:0007669"/>
    <property type="project" value="TreeGrafter"/>
</dbReference>
<dbReference type="GO" id="GO:0030145">
    <property type="term" value="F:manganese ion binding"/>
    <property type="evidence" value="ECO:0007669"/>
    <property type="project" value="TreeGrafter"/>
</dbReference>
<dbReference type="GO" id="GO:0016094">
    <property type="term" value="P:polyprenol biosynthetic process"/>
    <property type="evidence" value="ECO:0007669"/>
    <property type="project" value="TreeGrafter"/>
</dbReference>
<evidence type="ECO:0000256" key="2">
    <source>
        <dbReference type="HAMAP-Rule" id="MF_01139"/>
    </source>
</evidence>
<dbReference type="EMBL" id="CP000837">
    <property type="protein sequence ID" value="ADE32234.1"/>
    <property type="molecule type" value="Genomic_DNA"/>
</dbReference>
<keyword evidence="2" id="KW-0479">Metal-binding</keyword>
<reference evidence="3 4" key="1">
    <citation type="journal article" date="2009" name="J. Infect. Dis.">
        <title>Clinical, experimental, and genomic differences between intermediately pathogenic, highly pathogenic, and epidemic Streptococcus suis.</title>
        <authorList>
            <person name="Ye C."/>
            <person name="Zheng H."/>
            <person name="Zhang J."/>
            <person name="Jing H."/>
            <person name="Wang L."/>
            <person name="Xiong Y."/>
            <person name="Wang W."/>
            <person name="Zhou Z."/>
            <person name="Sun Q."/>
            <person name="Luo X."/>
            <person name="Du H."/>
            <person name="Gottschalk M."/>
            <person name="Xu J."/>
        </authorList>
    </citation>
    <scope>NUCLEOTIDE SEQUENCE [LARGE SCALE GENOMIC DNA]</scope>
    <source>
        <strain evidence="3 4">GZ1</strain>
    </source>
</reference>
<dbReference type="EC" id="2.5.1.-" evidence="2"/>
<feature type="active site" evidence="2">
    <location>
        <position position="37"/>
    </location>
</feature>
<dbReference type="InterPro" id="IPR036424">
    <property type="entry name" value="UPP_synth-like_sf"/>
</dbReference>
<dbReference type="HOGENOM" id="CLU_038505_1_1_9"/>
<dbReference type="Proteomes" id="UP000002359">
    <property type="component" value="Chromosome"/>
</dbReference>
<feature type="binding site" evidence="2">
    <location>
        <position position="86"/>
    </location>
    <ligand>
        <name>substrate</name>
    </ligand>
</feature>
<sequence>MKRLYNKENTMFKFNFKKKESIETAIEVPKHIAVIMDGNGRWAKKRMQPRIMGHKAGMDALQKVTKTASDLGVKVLTVYAFSTENWSRPEKEVKFIMNLPVEFYDKYVPELHANNVKIQMIGDHSKLPVPTLNALYKAEQKTKGNTGLILNFALNYGGRDEVTRAVKAIAQDVLDAKFNPGDIDEKLIADYLYTGTLSPTLRDPDLVIRTSGELRLSNFLPWQTAYSELYFTDIAWPDFDGEALKLAIKEYNRRHRRFGGV</sequence>
<feature type="binding site" evidence="2">
    <location>
        <position position="228"/>
    </location>
    <ligand>
        <name>Mg(2+)</name>
        <dbReference type="ChEBI" id="CHEBI:18420"/>
    </ligand>
</feature>
<dbReference type="PATRIC" id="fig|423211.3.peg.1751"/>
<feature type="binding site" evidence="2">
    <location>
        <position position="88"/>
    </location>
    <ligand>
        <name>substrate</name>
    </ligand>
</feature>
<dbReference type="PANTHER" id="PTHR10291:SF0">
    <property type="entry name" value="DEHYDRODOLICHYL DIPHOSPHATE SYNTHASE 2"/>
    <property type="match status" value="1"/>
</dbReference>
<comment type="cofactor">
    <cofactor evidence="2">
        <name>Mg(2+)</name>
        <dbReference type="ChEBI" id="CHEBI:18420"/>
    </cofactor>
    <text evidence="2">Binds 2 magnesium ions per subunit.</text>
</comment>
<protein>
    <recommendedName>
        <fullName evidence="2">Isoprenyl transferase</fullName>
        <ecNumber evidence="2">2.5.1.-</ecNumber>
    </recommendedName>
</protein>
<dbReference type="PANTHER" id="PTHR10291">
    <property type="entry name" value="DEHYDRODOLICHYL DIPHOSPHATE SYNTHASE FAMILY MEMBER"/>
    <property type="match status" value="1"/>
</dbReference>
<dbReference type="Gene3D" id="3.40.1180.10">
    <property type="entry name" value="Decaprenyl diphosphate synthase-like"/>
    <property type="match status" value="1"/>
</dbReference>
<comment type="subunit">
    <text evidence="2">Homodimer.</text>
</comment>
<gene>
    <name evidence="3" type="ordered locus">SSGZ1_1778</name>
</gene>
<feature type="binding site" evidence="2">
    <location>
        <position position="50"/>
    </location>
    <ligand>
        <name>substrate</name>
    </ligand>
</feature>
<dbReference type="GO" id="GO:0000287">
    <property type="term" value="F:magnesium ion binding"/>
    <property type="evidence" value="ECO:0007669"/>
    <property type="project" value="UniProtKB-UniRule"/>
</dbReference>
<dbReference type="FunFam" id="3.40.1180.10:FF:000001">
    <property type="entry name" value="(2E,6E)-farnesyl-diphosphate-specific ditrans,polycis-undecaprenyl-diphosphate synthase"/>
    <property type="match status" value="1"/>
</dbReference>
<feature type="binding site" evidence="2">
    <location>
        <position position="37"/>
    </location>
    <ligand>
        <name>Mg(2+)</name>
        <dbReference type="ChEBI" id="CHEBI:18420"/>
    </ligand>
</feature>
<keyword evidence="2" id="KW-0460">Magnesium</keyword>
<dbReference type="SUPFAM" id="SSF64005">
    <property type="entry name" value="Undecaprenyl diphosphate synthase"/>
    <property type="match status" value="1"/>
</dbReference>
<dbReference type="GO" id="GO:0008834">
    <property type="term" value="F:ditrans,polycis-undecaprenyl-diphosphate synthase [(2E,6E)-farnesyl-diphosphate specific] activity"/>
    <property type="evidence" value="ECO:0007669"/>
    <property type="project" value="TreeGrafter"/>
</dbReference>
<feature type="binding site" evidence="2">
    <location>
        <position position="42"/>
    </location>
    <ligand>
        <name>substrate</name>
    </ligand>
</feature>
<name>D5AK69_STRGZ</name>
<feature type="binding site" evidence="2">
    <location>
        <position position="54"/>
    </location>
    <ligand>
        <name>substrate</name>
    </ligand>
</feature>
<evidence type="ECO:0000313" key="4">
    <source>
        <dbReference type="Proteomes" id="UP000002359"/>
    </source>
</evidence>
<comment type="function">
    <text evidence="2">Catalyzes the condensation of isopentenyl diphosphate (IPP) with allylic pyrophosphates generating different type of terpenoids.</text>
</comment>
<comment type="similarity">
    <text evidence="2">Belongs to the UPP synthase family.</text>
</comment>
<feature type="binding site" evidence="2">
    <location>
        <begin position="82"/>
        <end position="84"/>
    </location>
    <ligand>
        <name>substrate</name>
    </ligand>
</feature>
<dbReference type="AlphaFoldDB" id="D5AK69"/>
<proteinExistence type="inferred from homology"/>
<keyword evidence="1 2" id="KW-0808">Transferase</keyword>
<dbReference type="NCBIfam" id="TIGR00055">
    <property type="entry name" value="uppS"/>
    <property type="match status" value="1"/>
</dbReference>
<dbReference type="InterPro" id="IPR001441">
    <property type="entry name" value="UPP_synth-like"/>
</dbReference>
<dbReference type="HAMAP" id="MF_01139">
    <property type="entry name" value="ISPT"/>
    <property type="match status" value="1"/>
</dbReference>
<evidence type="ECO:0000256" key="1">
    <source>
        <dbReference type="ARBA" id="ARBA00022679"/>
    </source>
</evidence>
<feature type="binding site" evidence="2">
    <location>
        <position position="209"/>
    </location>
    <ligand>
        <name>substrate</name>
    </ligand>
</feature>
<dbReference type="NCBIfam" id="NF011405">
    <property type="entry name" value="PRK14830.1"/>
    <property type="match status" value="1"/>
</dbReference>
<dbReference type="Pfam" id="PF01255">
    <property type="entry name" value="Prenyltransf"/>
    <property type="match status" value="1"/>
</dbReference>
<dbReference type="CDD" id="cd00475">
    <property type="entry name" value="Cis_IPPS"/>
    <property type="match status" value="1"/>
</dbReference>
<feature type="binding site" evidence="2">
    <location>
        <begin position="38"/>
        <end position="41"/>
    </location>
    <ligand>
        <name>substrate</name>
    </ligand>
</feature>
<accession>D5AK69</accession>
<dbReference type="KEGG" id="ssw:SSGZ1_1778"/>
<feature type="active site" description="Proton acceptor" evidence="2">
    <location>
        <position position="85"/>
    </location>
</feature>
<organism evidence="3 4">
    <name type="scientific">Streptococcus suis (strain GZ1)</name>
    <dbReference type="NCBI Taxonomy" id="423211"/>
    <lineage>
        <taxon>Bacteria</taxon>
        <taxon>Bacillati</taxon>
        <taxon>Bacillota</taxon>
        <taxon>Bacilli</taxon>
        <taxon>Lactobacillales</taxon>
        <taxon>Streptococcaceae</taxon>
        <taxon>Streptococcus</taxon>
    </lineage>
</organism>
<feature type="binding site" evidence="2">
    <location>
        <begin position="215"/>
        <end position="217"/>
    </location>
    <ligand>
        <name>substrate</name>
    </ligand>
</feature>
<dbReference type="PROSITE" id="PS01066">
    <property type="entry name" value="UPP_SYNTHASE"/>
    <property type="match status" value="1"/>
</dbReference>
<dbReference type="InterPro" id="IPR018520">
    <property type="entry name" value="UPP_synth-like_CS"/>
</dbReference>